<keyword evidence="2" id="KW-0472">Membrane</keyword>
<evidence type="ECO:0000256" key="1">
    <source>
        <dbReference type="RuleBase" id="RU004003"/>
    </source>
</evidence>
<keyword evidence="2" id="KW-1133">Transmembrane helix</keyword>
<name>A0A750HM22_SALER</name>
<sequence length="518" mass="56216">MKKQTNLLTDNREVMAHTKNLQPGERAGSARRRMRLASYCVALASLSHRGSAISPAVTGEHLRTVVSVIEEELTMCQKCQNNHADRFDGFVCPPESARFRRVTLLLYTALMLLILLFARAASAKGTDFDVKRMPLSDAISLLWGEVLHTPFMLAPELSTDARLVTLHIAPGNDEREFIIRYLDNMHIRVTRKKGVDYIAPYIPKVPQPRIESWVYTPRYRSVAYIAGVLSGSSDGVGGMSSGVTGGGFSTGGGAPVQGANSQAAPVADGRFMSQSGDTFVYRGTASEIAQIRALMPVIDTRPEQVDVTAYVYEVNTDERNGSGLALAAKLLNGHFSISTGTRQGYGNFIRFSSGSLDALYELFRTDNRFSLVTGAHSQVVSGSSAMLAGGASVPTLGSVSYENGTPVQSVEYRNTGVTLQVSPVVTQDLISMNINEQLSDYSETTTGVNNSPTFTNRQITTTVNMKDGDIIVLSGLTQDKNSKQSTGLSFLPKSWSTKSDQKTGMDLLIVLQARKIKE</sequence>
<reference evidence="4" key="1">
    <citation type="journal article" date="2018" name="Genome Biol.">
        <title>SKESA: strategic k-mer extension for scrupulous assemblies.</title>
        <authorList>
            <person name="Souvorov A."/>
            <person name="Agarwala R."/>
            <person name="Lipman D.J."/>
        </authorList>
    </citation>
    <scope>NUCLEOTIDE SEQUENCE</scope>
    <source>
        <strain evidence="4">MA.CK_93/00001031</strain>
    </source>
</reference>
<dbReference type="AlphaFoldDB" id="A0A750HM22"/>
<keyword evidence="2" id="KW-0812">Transmembrane</keyword>
<dbReference type="Pfam" id="PF00263">
    <property type="entry name" value="Secretin"/>
    <property type="match status" value="1"/>
</dbReference>
<dbReference type="PANTHER" id="PTHR30332:SF17">
    <property type="entry name" value="TYPE IV PILIATION SYSTEM PROTEIN DR_0774-RELATED"/>
    <property type="match status" value="1"/>
</dbReference>
<evidence type="ECO:0000256" key="2">
    <source>
        <dbReference type="SAM" id="Phobius"/>
    </source>
</evidence>
<comment type="similarity">
    <text evidence="1">Belongs to the bacterial secretin family.</text>
</comment>
<comment type="caution">
    <text evidence="4">The sequence shown here is derived from an EMBL/GenBank/DDBJ whole genome shotgun (WGS) entry which is preliminary data.</text>
</comment>
<organism evidence="4">
    <name type="scientific">Salmonella enterica</name>
    <name type="common">Salmonella choleraesuis</name>
    <dbReference type="NCBI Taxonomy" id="28901"/>
    <lineage>
        <taxon>Bacteria</taxon>
        <taxon>Pseudomonadati</taxon>
        <taxon>Pseudomonadota</taxon>
        <taxon>Gammaproteobacteria</taxon>
        <taxon>Enterobacterales</taxon>
        <taxon>Enterobacteriaceae</taxon>
        <taxon>Salmonella</taxon>
    </lineage>
</organism>
<dbReference type="PANTHER" id="PTHR30332">
    <property type="entry name" value="PROBABLE GENERAL SECRETION PATHWAY PROTEIN D"/>
    <property type="match status" value="1"/>
</dbReference>
<dbReference type="EMBL" id="DAAVPY010000006">
    <property type="protein sequence ID" value="HAF6260220.1"/>
    <property type="molecule type" value="Genomic_DNA"/>
</dbReference>
<gene>
    <name evidence="4" type="ORF">G9F11_002843</name>
</gene>
<protein>
    <submittedName>
        <fullName evidence="4">Type II secretion system protein GspD</fullName>
    </submittedName>
</protein>
<evidence type="ECO:0000259" key="3">
    <source>
        <dbReference type="Pfam" id="PF00263"/>
    </source>
</evidence>
<accession>A0A750HM22</accession>
<dbReference type="GO" id="GO:0009306">
    <property type="term" value="P:protein secretion"/>
    <property type="evidence" value="ECO:0007669"/>
    <property type="project" value="InterPro"/>
</dbReference>
<feature type="transmembrane region" description="Helical" evidence="2">
    <location>
        <begin position="104"/>
        <end position="122"/>
    </location>
</feature>
<proteinExistence type="inferred from homology"/>
<dbReference type="GO" id="GO:0015627">
    <property type="term" value="C:type II protein secretion system complex"/>
    <property type="evidence" value="ECO:0007669"/>
    <property type="project" value="TreeGrafter"/>
</dbReference>
<feature type="domain" description="Type II/III secretion system secretin-like" evidence="3">
    <location>
        <begin position="366"/>
        <end position="491"/>
    </location>
</feature>
<reference evidence="4" key="2">
    <citation type="submission" date="2020-02" db="EMBL/GenBank/DDBJ databases">
        <authorList>
            <consortium name="NCBI Pathogen Detection Project"/>
        </authorList>
    </citation>
    <scope>NUCLEOTIDE SEQUENCE</scope>
    <source>
        <strain evidence="4">MA.CK_93/00001031</strain>
    </source>
</reference>
<dbReference type="InterPro" id="IPR050810">
    <property type="entry name" value="Bact_Secretion_Sys_Channel"/>
</dbReference>
<evidence type="ECO:0000313" key="4">
    <source>
        <dbReference type="EMBL" id="HAF6260220.1"/>
    </source>
</evidence>
<dbReference type="InterPro" id="IPR004846">
    <property type="entry name" value="T2SS/T3SS_dom"/>
</dbReference>